<dbReference type="NCBIfam" id="TIGR01494">
    <property type="entry name" value="ATPase_P-type"/>
    <property type="match status" value="2"/>
</dbReference>
<comment type="subcellular location">
    <subcellularLocation>
        <location evidence="1">Endomembrane system</location>
        <topology evidence="1">Multi-pass membrane protein</topology>
    </subcellularLocation>
</comment>
<keyword evidence="5" id="KW-0479">Metal-binding</keyword>
<keyword evidence="12" id="KW-0186">Copper</keyword>
<dbReference type="Gene3D" id="3.40.1110.10">
    <property type="entry name" value="Calcium-transporting ATPase, cytoplasmic domain N"/>
    <property type="match status" value="2"/>
</dbReference>
<dbReference type="SFLD" id="SFLDG00002">
    <property type="entry name" value="C1.7:_P-type_atpase_like"/>
    <property type="match status" value="1"/>
</dbReference>
<evidence type="ECO:0000256" key="8">
    <source>
        <dbReference type="ARBA" id="ARBA00022840"/>
    </source>
</evidence>
<dbReference type="Gene3D" id="1.20.1110.10">
    <property type="entry name" value="Calcium-transporting ATPase, transmembrane domain"/>
    <property type="match status" value="2"/>
</dbReference>
<dbReference type="GO" id="GO:0005524">
    <property type="term" value="F:ATP binding"/>
    <property type="evidence" value="ECO:0007669"/>
    <property type="project" value="UniProtKB-KW"/>
</dbReference>
<proteinExistence type="predicted"/>
<dbReference type="PANTHER" id="PTHR24093:SF513">
    <property type="entry name" value="CATION-TRANSPORTING ATPASE I-RELATED"/>
    <property type="match status" value="1"/>
</dbReference>
<dbReference type="GO" id="GO:0012505">
    <property type="term" value="C:endomembrane system"/>
    <property type="evidence" value="ECO:0007669"/>
    <property type="project" value="UniProtKB-SubCell"/>
</dbReference>
<keyword evidence="3" id="KW-0813">Transport</keyword>
<dbReference type="SFLD" id="SFLDS00003">
    <property type="entry name" value="Haloacid_Dehalogenase"/>
    <property type="match status" value="1"/>
</dbReference>
<dbReference type="Pfam" id="PF00689">
    <property type="entry name" value="Cation_ATPase_C"/>
    <property type="match status" value="1"/>
</dbReference>
<dbReference type="PANTHER" id="PTHR24093">
    <property type="entry name" value="CATION TRANSPORTING ATPASE"/>
    <property type="match status" value="1"/>
</dbReference>
<feature type="domain" description="Cation-transporting P-type ATPase N-terminal" evidence="17">
    <location>
        <begin position="306"/>
        <end position="375"/>
    </location>
</feature>
<dbReference type="GO" id="GO:0016887">
    <property type="term" value="F:ATP hydrolysis activity"/>
    <property type="evidence" value="ECO:0007669"/>
    <property type="project" value="InterPro"/>
</dbReference>
<keyword evidence="8" id="KW-0067">ATP-binding</keyword>
<dbReference type="Gene3D" id="2.70.150.10">
    <property type="entry name" value="Calcium-transporting ATPase, cytoplasmic transduction domain A"/>
    <property type="match status" value="1"/>
</dbReference>
<evidence type="ECO:0000259" key="17">
    <source>
        <dbReference type="SMART" id="SM00831"/>
    </source>
</evidence>
<evidence type="ECO:0000256" key="7">
    <source>
        <dbReference type="ARBA" id="ARBA00022796"/>
    </source>
</evidence>
<dbReference type="GO" id="GO:0140581">
    <property type="term" value="F:P-type monovalent copper transporter activity"/>
    <property type="evidence" value="ECO:0007669"/>
    <property type="project" value="UniProtKB-EC"/>
</dbReference>
<keyword evidence="6" id="KW-0547">Nucleotide-binding</keyword>
<dbReference type="InterPro" id="IPR004014">
    <property type="entry name" value="ATPase_P-typ_cation-transptr_N"/>
</dbReference>
<evidence type="ECO:0000256" key="13">
    <source>
        <dbReference type="ARBA" id="ARBA00023065"/>
    </source>
</evidence>
<dbReference type="Pfam" id="PF00690">
    <property type="entry name" value="Cation_ATPase_N"/>
    <property type="match status" value="1"/>
</dbReference>
<dbReference type="InterPro" id="IPR023298">
    <property type="entry name" value="ATPase_P-typ_TM_dom_sf"/>
</dbReference>
<evidence type="ECO:0000256" key="6">
    <source>
        <dbReference type="ARBA" id="ARBA00022741"/>
    </source>
</evidence>
<dbReference type="SUPFAM" id="SSF56784">
    <property type="entry name" value="HAD-like"/>
    <property type="match status" value="2"/>
</dbReference>
<evidence type="ECO:0000313" key="18">
    <source>
        <dbReference type="EMBL" id="CCF86155.1"/>
    </source>
</evidence>
<dbReference type="Gene3D" id="3.40.50.1000">
    <property type="entry name" value="HAD superfamily/HAD-like"/>
    <property type="match status" value="3"/>
</dbReference>
<gene>
    <name evidence="18" type="ORF">NITHO_80005</name>
</gene>
<dbReference type="SUPFAM" id="SSF81660">
    <property type="entry name" value="Metal cation-transporting ATPase, ATP-binding domain N"/>
    <property type="match status" value="1"/>
</dbReference>
<dbReference type="Proteomes" id="UP000004221">
    <property type="component" value="Unassembled WGS sequence"/>
</dbReference>
<dbReference type="PROSITE" id="PS00154">
    <property type="entry name" value="ATPASE_E1_E2"/>
    <property type="match status" value="1"/>
</dbReference>
<dbReference type="SUPFAM" id="SSF81653">
    <property type="entry name" value="Calcium ATPase, transduction domain A"/>
    <property type="match status" value="1"/>
</dbReference>
<keyword evidence="4 16" id="KW-0812">Transmembrane</keyword>
<evidence type="ECO:0000256" key="9">
    <source>
        <dbReference type="ARBA" id="ARBA00022842"/>
    </source>
</evidence>
<dbReference type="GO" id="GO:0005388">
    <property type="term" value="F:P-type calcium transporter activity"/>
    <property type="evidence" value="ECO:0007669"/>
    <property type="project" value="TreeGrafter"/>
</dbReference>
<dbReference type="Pfam" id="PF00122">
    <property type="entry name" value="E1-E2_ATPase"/>
    <property type="match status" value="1"/>
</dbReference>
<accession>I4EN92</accession>
<organism evidence="18 19">
    <name type="scientific">Nitrolancea hollandica Lb</name>
    <dbReference type="NCBI Taxonomy" id="1129897"/>
    <lineage>
        <taxon>Bacteria</taxon>
        <taxon>Pseudomonadati</taxon>
        <taxon>Thermomicrobiota</taxon>
        <taxon>Thermomicrobia</taxon>
        <taxon>Sphaerobacterales</taxon>
        <taxon>Sphaerobacterineae</taxon>
        <taxon>Sphaerobacteraceae</taxon>
        <taxon>Nitrolancea</taxon>
    </lineage>
</organism>
<dbReference type="EMBL" id="CAGS01000715">
    <property type="protein sequence ID" value="CCF86155.1"/>
    <property type="molecule type" value="Genomic_DNA"/>
</dbReference>
<evidence type="ECO:0000256" key="10">
    <source>
        <dbReference type="ARBA" id="ARBA00022967"/>
    </source>
</evidence>
<evidence type="ECO:0000313" key="19">
    <source>
        <dbReference type="Proteomes" id="UP000004221"/>
    </source>
</evidence>
<comment type="catalytic activity">
    <reaction evidence="15">
        <text>Cu(+)(in) + ATP + H2O = Cu(+)(out) + ADP + phosphate + H(+)</text>
        <dbReference type="Rhea" id="RHEA:25792"/>
        <dbReference type="ChEBI" id="CHEBI:15377"/>
        <dbReference type="ChEBI" id="CHEBI:15378"/>
        <dbReference type="ChEBI" id="CHEBI:30616"/>
        <dbReference type="ChEBI" id="CHEBI:43474"/>
        <dbReference type="ChEBI" id="CHEBI:49552"/>
        <dbReference type="ChEBI" id="CHEBI:456216"/>
        <dbReference type="EC" id="7.2.2.8"/>
    </reaction>
</comment>
<keyword evidence="14 16" id="KW-0472">Membrane</keyword>
<dbReference type="InterPro" id="IPR059000">
    <property type="entry name" value="ATPase_P-type_domA"/>
</dbReference>
<evidence type="ECO:0000256" key="14">
    <source>
        <dbReference type="ARBA" id="ARBA00023136"/>
    </source>
</evidence>
<keyword evidence="7" id="KW-0187">Copper transport</keyword>
<dbReference type="Pfam" id="PF00702">
    <property type="entry name" value="Hydrolase"/>
    <property type="match status" value="1"/>
</dbReference>
<dbReference type="PRINTS" id="PR00120">
    <property type="entry name" value="HATPASE"/>
</dbReference>
<dbReference type="InterPro" id="IPR006068">
    <property type="entry name" value="ATPase_P-typ_cation-transptr_C"/>
</dbReference>
<dbReference type="SMART" id="SM00831">
    <property type="entry name" value="Cation_ATPase_N"/>
    <property type="match status" value="1"/>
</dbReference>
<dbReference type="InterPro" id="IPR023299">
    <property type="entry name" value="ATPase_P-typ_cyto_dom_N"/>
</dbReference>
<dbReference type="InterPro" id="IPR036412">
    <property type="entry name" value="HAD-like_sf"/>
</dbReference>
<dbReference type="PRINTS" id="PR00119">
    <property type="entry name" value="CATATPASE"/>
</dbReference>
<dbReference type="SUPFAM" id="SSF81665">
    <property type="entry name" value="Calcium ATPase, transmembrane domain M"/>
    <property type="match status" value="1"/>
</dbReference>
<dbReference type="EC" id="7.2.2.8" evidence="2"/>
<dbReference type="InterPro" id="IPR018303">
    <property type="entry name" value="ATPase_P-typ_P_site"/>
</dbReference>
<evidence type="ECO:0000256" key="4">
    <source>
        <dbReference type="ARBA" id="ARBA00022692"/>
    </source>
</evidence>
<protein>
    <recommendedName>
        <fullName evidence="2">P-type Cu(+) transporter</fullName>
        <ecNumber evidence="2">7.2.2.8</ecNumber>
    </recommendedName>
</protein>
<sequence length="1157" mass="120334">MLIIDGPRLLTDGAELSNVLPLTGSYDTGEILSWAGAVAASAGSPWGGAFRAASGGSATDGSFDGNVARAHIGGIEYTLGPVEDGENLAGVARLRRRGDAVLVLRDGSRGDAIGIFALRPRLAPGVTGLVEECRRRNVRLGLLTGGNPLVAQGVARRAGVPLLTERDGVEAIRVRQLDGKVVAFLADMAEAGPAFAACDLAIGLMDDRSRLPARADLFAPDLEAVAAIVEAGARRNAAVQDAVVLSALSNVVGIGGDISARFGVVRGLQVDNISVIGALGAGWVRLQGGERPRSILSRVANPTPERWGRRDVEDVLRALHTTEQGLTSAQAAERHRAREQTMHPPGILAVLKTQISSPLIGLLAIAAGASLLFGAPVDAMVVTMTIINNVVIGAWLERRTDQGAEALQRMSTASARVLRDGHPVKIPAPEVVPGDVLLLAPGDRVAADARLLGSRGLEVDEAALTGESLPVPKSANGPTDASRVILEGSDITVGMGQAVVVAVGEQTRMGATLAATLAVNGKGRENPLDTRLGQLLRQVLPLAVAGGAIVTSAGLLRRQPPLAQFALGTSMVVAAIPEGLPLLAKFGETAVASRLANRRALVHRLSAVEALGRVDVACTDKTGTMTEGHLTLSVVADSSRESNKLNDLPADLRRVLLTAALASPHPEAQNVASHPTDMAIIQGAEAAGLGEALRVERGAEAPFDPARPFHATIVEDRLCIKGAPEAIISRCTRVHSGANVFILLDDRGRQELMARARQLAERGLRVLMVAEGPADTPIDNPRELTALGFLGISDPLRPTVPAAVRRCHEAGVRVIMLTGDHPATARAIAREAGLLNGDEGLLTGAEIVTLDNGELDRRLEHTTVVARTTPLDKLRIIESLQRQGSTVAMTGDGVNDAPALRLADVGVAMGRSGTEVARQAADVVLADDDFSTLVEALVEGRSFWRNIRRALGLLLGGNVGEIALMMGGSVLGVSAPLVARQVLAVNLITDVLPSVTVALQRPAHHNLAGLAREGASALQDPLRRDVVRRAISTAPPALAAYLLALPGGLPQARSVAFASIIAGQLAQTLEMGRTEDGWSRPVLAAVAGSTGILIATLTLSPLQSFLSLTMLPLYGWLLVGAASLAAVLLSQALASGVIPSPRALPRPRLRPALASGV</sequence>
<evidence type="ECO:0000256" key="5">
    <source>
        <dbReference type="ARBA" id="ARBA00022723"/>
    </source>
</evidence>
<feature type="transmembrane region" description="Helical" evidence="16">
    <location>
        <begin position="1114"/>
        <end position="1138"/>
    </location>
</feature>
<reference evidence="18 19" key="1">
    <citation type="journal article" date="2012" name="ISME J.">
        <title>Nitrification expanded: discovery, physiology and genomics of a nitrite-oxidizing bacterium from the phylum Chloroflexi.</title>
        <authorList>
            <person name="Sorokin D.Y."/>
            <person name="Lucker S."/>
            <person name="Vejmelkova D."/>
            <person name="Kostrikina N.A."/>
            <person name="Kleerebezem R."/>
            <person name="Rijpstra W.I."/>
            <person name="Damste J.S."/>
            <person name="Le Paslier D."/>
            <person name="Muyzer G."/>
            <person name="Wagner M."/>
            <person name="van Loosdrecht M.C."/>
            <person name="Daims H."/>
        </authorList>
    </citation>
    <scope>NUCLEOTIDE SEQUENCE [LARGE SCALE GENOMIC DNA]</scope>
    <source>
        <strain evidence="19">none</strain>
    </source>
</reference>
<keyword evidence="9" id="KW-0460">Magnesium</keyword>
<dbReference type="InterPro" id="IPR023214">
    <property type="entry name" value="HAD_sf"/>
</dbReference>
<evidence type="ECO:0000256" key="1">
    <source>
        <dbReference type="ARBA" id="ARBA00004127"/>
    </source>
</evidence>
<dbReference type="GO" id="GO:0005886">
    <property type="term" value="C:plasma membrane"/>
    <property type="evidence" value="ECO:0007669"/>
    <property type="project" value="TreeGrafter"/>
</dbReference>
<evidence type="ECO:0000256" key="12">
    <source>
        <dbReference type="ARBA" id="ARBA00023008"/>
    </source>
</evidence>
<comment type="caution">
    <text evidence="18">The sequence shown here is derived from an EMBL/GenBank/DDBJ whole genome shotgun (WGS) entry which is preliminary data.</text>
</comment>
<evidence type="ECO:0000256" key="2">
    <source>
        <dbReference type="ARBA" id="ARBA00012517"/>
    </source>
</evidence>
<evidence type="ECO:0000256" key="16">
    <source>
        <dbReference type="SAM" id="Phobius"/>
    </source>
</evidence>
<dbReference type="SFLD" id="SFLDF00027">
    <property type="entry name" value="p-type_atpase"/>
    <property type="match status" value="1"/>
</dbReference>
<name>I4EN92_9BACT</name>
<feature type="transmembrane region" description="Helical" evidence="16">
    <location>
        <begin position="1082"/>
        <end position="1102"/>
    </location>
</feature>
<dbReference type="InterPro" id="IPR044492">
    <property type="entry name" value="P_typ_ATPase_HD_dom"/>
</dbReference>
<evidence type="ECO:0000256" key="15">
    <source>
        <dbReference type="ARBA" id="ARBA00049289"/>
    </source>
</evidence>
<dbReference type="AlphaFoldDB" id="I4EN92"/>
<keyword evidence="19" id="KW-1185">Reference proteome</keyword>
<evidence type="ECO:0000256" key="3">
    <source>
        <dbReference type="ARBA" id="ARBA00022448"/>
    </source>
</evidence>
<dbReference type="InterPro" id="IPR008250">
    <property type="entry name" value="ATPase_P-typ_transduc_dom_A_sf"/>
</dbReference>
<dbReference type="InterPro" id="IPR001757">
    <property type="entry name" value="P_typ_ATPase"/>
</dbReference>
<evidence type="ECO:0000256" key="11">
    <source>
        <dbReference type="ARBA" id="ARBA00022989"/>
    </source>
</evidence>
<keyword evidence="10" id="KW-1278">Translocase</keyword>
<keyword evidence="13" id="KW-0406">Ion transport</keyword>
<dbReference type="GO" id="GO:0046872">
    <property type="term" value="F:metal ion binding"/>
    <property type="evidence" value="ECO:0007669"/>
    <property type="project" value="UniProtKB-KW"/>
</dbReference>
<dbReference type="FunFam" id="3.40.50.1000:FF:000144">
    <property type="entry name" value="copper-transporting ATPase 1 isoform X2"/>
    <property type="match status" value="1"/>
</dbReference>
<keyword evidence="11 16" id="KW-1133">Transmembrane helix</keyword>